<evidence type="ECO:0000313" key="1">
    <source>
        <dbReference type="EMBL" id="CAG9834913.1"/>
    </source>
</evidence>
<dbReference type="EMBL" id="OU898280">
    <property type="protein sequence ID" value="CAG9834913.1"/>
    <property type="molecule type" value="Genomic_DNA"/>
</dbReference>
<evidence type="ECO:0000313" key="2">
    <source>
        <dbReference type="Proteomes" id="UP001153709"/>
    </source>
</evidence>
<dbReference type="AlphaFoldDB" id="A0A9N9T3J7"/>
<sequence length="62" mass="7244">MITRISMCLDVLNLLYSFIMKQVDKFVKLFVRGVTPLSSEISSRRFANTRGWHLLAMLLLRL</sequence>
<proteinExistence type="predicted"/>
<accession>A0A9N9T3J7</accession>
<protein>
    <submittedName>
        <fullName evidence="1">Uncharacterized protein</fullName>
    </submittedName>
</protein>
<organism evidence="1 2">
    <name type="scientific">Diabrotica balteata</name>
    <name type="common">Banded cucumber beetle</name>
    <dbReference type="NCBI Taxonomy" id="107213"/>
    <lineage>
        <taxon>Eukaryota</taxon>
        <taxon>Metazoa</taxon>
        <taxon>Ecdysozoa</taxon>
        <taxon>Arthropoda</taxon>
        <taxon>Hexapoda</taxon>
        <taxon>Insecta</taxon>
        <taxon>Pterygota</taxon>
        <taxon>Neoptera</taxon>
        <taxon>Endopterygota</taxon>
        <taxon>Coleoptera</taxon>
        <taxon>Polyphaga</taxon>
        <taxon>Cucujiformia</taxon>
        <taxon>Chrysomeloidea</taxon>
        <taxon>Chrysomelidae</taxon>
        <taxon>Galerucinae</taxon>
        <taxon>Diabroticina</taxon>
        <taxon>Diabroticites</taxon>
        <taxon>Diabrotica</taxon>
    </lineage>
</organism>
<gene>
    <name evidence="1" type="ORF">DIABBA_LOCUS8167</name>
</gene>
<keyword evidence="2" id="KW-1185">Reference proteome</keyword>
<name>A0A9N9T3J7_DIABA</name>
<dbReference type="Proteomes" id="UP001153709">
    <property type="component" value="Chromosome 5"/>
</dbReference>
<reference evidence="1" key="1">
    <citation type="submission" date="2022-01" db="EMBL/GenBank/DDBJ databases">
        <authorList>
            <person name="King R."/>
        </authorList>
    </citation>
    <scope>NUCLEOTIDE SEQUENCE</scope>
</reference>